<dbReference type="CDD" id="cd03141">
    <property type="entry name" value="GATase1_Hsp31_like"/>
    <property type="match status" value="1"/>
</dbReference>
<evidence type="ECO:0000259" key="4">
    <source>
        <dbReference type="Pfam" id="PF01965"/>
    </source>
</evidence>
<proteinExistence type="inferred from homology"/>
<dbReference type="Proteomes" id="UP001168380">
    <property type="component" value="Unassembled WGS sequence"/>
</dbReference>
<dbReference type="Gene3D" id="3.40.50.880">
    <property type="match status" value="1"/>
</dbReference>
<evidence type="ECO:0000256" key="2">
    <source>
        <dbReference type="ARBA" id="ARBA00023239"/>
    </source>
</evidence>
<organism evidence="5 6">
    <name type="scientific">Gilvimarinus algae</name>
    <dbReference type="NCBI Taxonomy" id="3058037"/>
    <lineage>
        <taxon>Bacteria</taxon>
        <taxon>Pseudomonadati</taxon>
        <taxon>Pseudomonadota</taxon>
        <taxon>Gammaproteobacteria</taxon>
        <taxon>Cellvibrionales</taxon>
        <taxon>Cellvibrionaceae</taxon>
        <taxon>Gilvimarinus</taxon>
    </lineage>
</organism>
<dbReference type="EMBL" id="JAULRT010000060">
    <property type="protein sequence ID" value="MDO3383197.1"/>
    <property type="molecule type" value="Genomic_DNA"/>
</dbReference>
<keyword evidence="6" id="KW-1185">Reference proteome</keyword>
<gene>
    <name evidence="5" type="ORF">QWI16_13535</name>
</gene>
<dbReference type="InterPro" id="IPR002818">
    <property type="entry name" value="DJ-1/PfpI"/>
</dbReference>
<dbReference type="Pfam" id="PF01965">
    <property type="entry name" value="DJ-1_PfpI"/>
    <property type="match status" value="1"/>
</dbReference>
<dbReference type="SUPFAM" id="SSF52317">
    <property type="entry name" value="Class I glutamine amidotransferase-like"/>
    <property type="match status" value="1"/>
</dbReference>
<name>A0ABT8TGI3_9GAMM</name>
<dbReference type="PANTHER" id="PTHR48094">
    <property type="entry name" value="PROTEIN/NUCLEIC ACID DEGLYCASE DJ-1-RELATED"/>
    <property type="match status" value="1"/>
</dbReference>
<dbReference type="InterPro" id="IPR050325">
    <property type="entry name" value="Prot/Nucl_acid_deglycase"/>
</dbReference>
<comment type="similarity">
    <text evidence="3">Belongs to the peptidase C56 family. HSP31-like subfamily.</text>
</comment>
<reference evidence="5" key="1">
    <citation type="submission" date="2023-07" db="EMBL/GenBank/DDBJ databases">
        <title>Gilvimarinus algae sp. nov., isolated from the surface of Kelp.</title>
        <authorList>
            <person name="Sun Y.Y."/>
            <person name="Gong Y."/>
            <person name="Du Z.J."/>
        </authorList>
    </citation>
    <scope>NUCLEOTIDE SEQUENCE</scope>
    <source>
        <strain evidence="5">SDUM040014</strain>
    </source>
</reference>
<dbReference type="PANTHER" id="PTHR48094:SF11">
    <property type="entry name" value="GLUTATHIONE-INDEPENDENT GLYOXALASE HSP31-RELATED"/>
    <property type="match status" value="1"/>
</dbReference>
<evidence type="ECO:0000256" key="1">
    <source>
        <dbReference type="ARBA" id="ARBA00023016"/>
    </source>
</evidence>
<keyword evidence="5" id="KW-0315">Glutamine amidotransferase</keyword>
<evidence type="ECO:0000313" key="6">
    <source>
        <dbReference type="Proteomes" id="UP001168380"/>
    </source>
</evidence>
<evidence type="ECO:0000256" key="3">
    <source>
        <dbReference type="ARBA" id="ARBA00038493"/>
    </source>
</evidence>
<protein>
    <submittedName>
        <fullName evidence="5">Type 1 glutamine amidotransferase domain-containing protein</fullName>
    </submittedName>
</protein>
<sequence length="360" mass="39211">MIKKIGSVVLAAFAALLILGLWLSSLLEDDSHRQTLEQTRPEALAYLRSAIMPSRGKILAVVTSTDSMGASGRYTGYELTELARAYYVFTANGFEVDIASPAGGEPPAVIDTDDMGAYDYAFINDAQAQRKLTHSLPLAEVNGDVYEAVYFVGGKGAMFDFPGNGAIQALVRRYFETGKVIGAVCHGPAALVEVTLSNGRPLVEGRRVSGFTNEEELLLIPGAREIFPFLLQEQLTALGARFYSGPVYLNTISQDKNLLTGQNPWSVWSLAEAMISQLGYRPLPRELTGEEHAVAVLERYETLGNGAARAMLTELSEQRRPLTRNLIAMHSIVALMQLKVGKAIDLVGLVWRAKQLDLSS</sequence>
<feature type="domain" description="DJ-1/PfpI" evidence="4">
    <location>
        <begin position="76"/>
        <end position="200"/>
    </location>
</feature>
<dbReference type="RefSeq" id="WP_302713960.1">
    <property type="nucleotide sequence ID" value="NZ_JAULRT010000060.1"/>
</dbReference>
<keyword evidence="1" id="KW-0346">Stress response</keyword>
<comment type="caution">
    <text evidence="5">The sequence shown here is derived from an EMBL/GenBank/DDBJ whole genome shotgun (WGS) entry which is preliminary data.</text>
</comment>
<dbReference type="InterPro" id="IPR029062">
    <property type="entry name" value="Class_I_gatase-like"/>
</dbReference>
<evidence type="ECO:0000313" key="5">
    <source>
        <dbReference type="EMBL" id="MDO3383197.1"/>
    </source>
</evidence>
<keyword evidence="2" id="KW-0456">Lyase</keyword>
<accession>A0ABT8TGI3</accession>